<dbReference type="AlphaFoldDB" id="A0A833YLD7"/>
<reference evidence="1 2" key="1">
    <citation type="journal article" date="2020" name="Nature">
        <title>Six reference-quality genomes reveal evolution of bat adaptations.</title>
        <authorList>
            <person name="Jebb D."/>
            <person name="Huang Z."/>
            <person name="Pippel M."/>
            <person name="Hughes G.M."/>
            <person name="Lavrichenko K."/>
            <person name="Devanna P."/>
            <person name="Winkler S."/>
            <person name="Jermiin L.S."/>
            <person name="Skirmuntt E.C."/>
            <person name="Katzourakis A."/>
            <person name="Burkitt-Gray L."/>
            <person name="Ray D.A."/>
            <person name="Sullivan K.A.M."/>
            <person name="Roscito J.G."/>
            <person name="Kirilenko B.M."/>
            <person name="Davalos L.M."/>
            <person name="Corthals A.P."/>
            <person name="Power M.L."/>
            <person name="Jones G."/>
            <person name="Ransome R.D."/>
            <person name="Dechmann D.K.N."/>
            <person name="Locatelli A.G."/>
            <person name="Puechmaille S.J."/>
            <person name="Fedrigo O."/>
            <person name="Jarvis E.D."/>
            <person name="Hiller M."/>
            <person name="Vernes S.C."/>
            <person name="Myers E.W."/>
            <person name="Teeling E.C."/>
        </authorList>
    </citation>
    <scope>NUCLEOTIDE SEQUENCE [LARGE SCALE GENOMIC DNA]</scope>
    <source>
        <strain evidence="1">Bat1K_MPI-CBG_1</strain>
    </source>
</reference>
<comment type="caution">
    <text evidence="1">The sequence shown here is derived from an EMBL/GenBank/DDBJ whole genome shotgun (WGS) entry which is preliminary data.</text>
</comment>
<name>A0A833YLD7_9CHIR</name>
<dbReference type="EMBL" id="JABVXQ010000015">
    <property type="protein sequence ID" value="KAF6075076.1"/>
    <property type="molecule type" value="Genomic_DNA"/>
</dbReference>
<accession>A0A833YLD7</accession>
<protein>
    <submittedName>
        <fullName evidence="1">Uncharacterized protein</fullName>
    </submittedName>
</protein>
<gene>
    <name evidence="1" type="ORF">HJG60_009474</name>
</gene>
<evidence type="ECO:0000313" key="1">
    <source>
        <dbReference type="EMBL" id="KAF6075076.1"/>
    </source>
</evidence>
<sequence>MPNNKSLSNVALGALGCSFSWDFLLGNLKVVETANLNQDKGGYSFSPNKERVLLRWYFQGMRKYFKLLTPATLTPVRRSYLDLMLVTLRDSSSIHITSGSWSPPKCPPTVPEALCEMGPSPLALKALNYSCSHLLEWKPRKVFALLYRSVSKPVNQAGVIA</sequence>
<organism evidence="1 2">
    <name type="scientific">Phyllostomus discolor</name>
    <name type="common">pale spear-nosed bat</name>
    <dbReference type="NCBI Taxonomy" id="89673"/>
    <lineage>
        <taxon>Eukaryota</taxon>
        <taxon>Metazoa</taxon>
        <taxon>Chordata</taxon>
        <taxon>Craniata</taxon>
        <taxon>Vertebrata</taxon>
        <taxon>Euteleostomi</taxon>
        <taxon>Mammalia</taxon>
        <taxon>Eutheria</taxon>
        <taxon>Laurasiatheria</taxon>
        <taxon>Chiroptera</taxon>
        <taxon>Yangochiroptera</taxon>
        <taxon>Phyllostomidae</taxon>
        <taxon>Phyllostominae</taxon>
        <taxon>Phyllostomus</taxon>
    </lineage>
</organism>
<dbReference type="PROSITE" id="PS51257">
    <property type="entry name" value="PROKAR_LIPOPROTEIN"/>
    <property type="match status" value="1"/>
</dbReference>
<dbReference type="Proteomes" id="UP000664940">
    <property type="component" value="Unassembled WGS sequence"/>
</dbReference>
<proteinExistence type="predicted"/>
<evidence type="ECO:0000313" key="2">
    <source>
        <dbReference type="Proteomes" id="UP000664940"/>
    </source>
</evidence>